<proteinExistence type="predicted"/>
<dbReference type="Gene3D" id="3.10.129.10">
    <property type="entry name" value="Hotdog Thioesterase"/>
    <property type="match status" value="1"/>
</dbReference>
<dbReference type="Pfam" id="PF03061">
    <property type="entry name" value="4HBT"/>
    <property type="match status" value="1"/>
</dbReference>
<dbReference type="InterPro" id="IPR029069">
    <property type="entry name" value="HotDog_dom_sf"/>
</dbReference>
<dbReference type="InterPro" id="IPR052061">
    <property type="entry name" value="PTE-AB_protein"/>
</dbReference>
<comment type="caution">
    <text evidence="3">The sequence shown here is derived from an EMBL/GenBank/DDBJ whole genome shotgun (WGS) entry which is preliminary data.</text>
</comment>
<sequence>MTENSSGPRTGSGTIPDAEPLAAATDLAAALRELIESSVTTTVAAAEVRAAAELVRQATERLAVARRPTSQLPALDDPARGRRVFNPVSGVASALAPPLLIRREDGGVVAEVTLGVAYEGPPSYVHGGMSALFMDQMLGSAAGAAGLWGMTAHLELDYRGPLPLETKLLLRARVAENEGRKSVITGTIALADDPGRVLVEARGIFVMPRPEKVQAYFGAITDASGRHTPPRRPGDATSVDERD</sequence>
<dbReference type="PANTHER" id="PTHR47260:SF1">
    <property type="entry name" value="UPF0644 PROTEIN PB2B4.06"/>
    <property type="match status" value="1"/>
</dbReference>
<dbReference type="CDD" id="cd03443">
    <property type="entry name" value="PaaI_thioesterase"/>
    <property type="match status" value="1"/>
</dbReference>
<feature type="domain" description="Thioesterase" evidence="2">
    <location>
        <begin position="124"/>
        <end position="188"/>
    </location>
</feature>
<keyword evidence="3" id="KW-0378">Hydrolase</keyword>
<dbReference type="InterPro" id="IPR006683">
    <property type="entry name" value="Thioestr_dom"/>
</dbReference>
<dbReference type="Proteomes" id="UP001597402">
    <property type="component" value="Unassembled WGS sequence"/>
</dbReference>
<reference evidence="4" key="1">
    <citation type="journal article" date="2019" name="Int. J. Syst. Evol. Microbiol.">
        <title>The Global Catalogue of Microorganisms (GCM) 10K type strain sequencing project: providing services to taxonomists for standard genome sequencing and annotation.</title>
        <authorList>
            <consortium name="The Broad Institute Genomics Platform"/>
            <consortium name="The Broad Institute Genome Sequencing Center for Infectious Disease"/>
            <person name="Wu L."/>
            <person name="Ma J."/>
        </authorList>
    </citation>
    <scope>NUCLEOTIDE SEQUENCE [LARGE SCALE GENOMIC DNA]</scope>
    <source>
        <strain evidence="4">JCM 3338</strain>
    </source>
</reference>
<dbReference type="GO" id="GO:0016787">
    <property type="term" value="F:hydrolase activity"/>
    <property type="evidence" value="ECO:0007669"/>
    <property type="project" value="UniProtKB-KW"/>
</dbReference>
<evidence type="ECO:0000259" key="2">
    <source>
        <dbReference type="Pfam" id="PF03061"/>
    </source>
</evidence>
<organism evidence="3 4">
    <name type="scientific">Blastococcus deserti</name>
    <dbReference type="NCBI Taxonomy" id="2259033"/>
    <lineage>
        <taxon>Bacteria</taxon>
        <taxon>Bacillati</taxon>
        <taxon>Actinomycetota</taxon>
        <taxon>Actinomycetes</taxon>
        <taxon>Geodermatophilales</taxon>
        <taxon>Geodermatophilaceae</taxon>
        <taxon>Blastococcus</taxon>
    </lineage>
</organism>
<protein>
    <submittedName>
        <fullName evidence="3">PaaI family thioesterase</fullName>
        <ecNumber evidence="3">3.1.2.-</ecNumber>
    </submittedName>
</protein>
<name>A0ABW4X3S4_9ACTN</name>
<dbReference type="EC" id="3.1.2.-" evidence="3"/>
<dbReference type="EMBL" id="JBHUHP010000001">
    <property type="protein sequence ID" value="MFD2090032.1"/>
    <property type="molecule type" value="Genomic_DNA"/>
</dbReference>
<dbReference type="PANTHER" id="PTHR47260">
    <property type="entry name" value="UPF0644 PROTEIN PB2B4.06"/>
    <property type="match status" value="1"/>
</dbReference>
<evidence type="ECO:0000256" key="1">
    <source>
        <dbReference type="SAM" id="MobiDB-lite"/>
    </source>
</evidence>
<feature type="region of interest" description="Disordered" evidence="1">
    <location>
        <begin position="221"/>
        <end position="243"/>
    </location>
</feature>
<dbReference type="SUPFAM" id="SSF54637">
    <property type="entry name" value="Thioesterase/thiol ester dehydrase-isomerase"/>
    <property type="match status" value="1"/>
</dbReference>
<gene>
    <name evidence="3" type="ORF">ACFSHS_00435</name>
</gene>
<accession>A0ABW4X3S4</accession>
<dbReference type="RefSeq" id="WP_376870413.1">
    <property type="nucleotide sequence ID" value="NZ_JBHUHP010000001.1"/>
</dbReference>
<evidence type="ECO:0000313" key="3">
    <source>
        <dbReference type="EMBL" id="MFD2090032.1"/>
    </source>
</evidence>
<evidence type="ECO:0000313" key="4">
    <source>
        <dbReference type="Proteomes" id="UP001597402"/>
    </source>
</evidence>
<keyword evidence="4" id="KW-1185">Reference proteome</keyword>